<feature type="compositionally biased region" description="Polar residues" evidence="1">
    <location>
        <begin position="24"/>
        <end position="34"/>
    </location>
</feature>
<evidence type="ECO:0000313" key="3">
    <source>
        <dbReference type="Proteomes" id="UP001451303"/>
    </source>
</evidence>
<feature type="compositionally biased region" description="Basic and acidic residues" evidence="1">
    <location>
        <begin position="560"/>
        <end position="583"/>
    </location>
</feature>
<organism evidence="2 3">
    <name type="scientific">Neurospora intermedia</name>
    <dbReference type="NCBI Taxonomy" id="5142"/>
    <lineage>
        <taxon>Eukaryota</taxon>
        <taxon>Fungi</taxon>
        <taxon>Dikarya</taxon>
        <taxon>Ascomycota</taxon>
        <taxon>Pezizomycotina</taxon>
        <taxon>Sordariomycetes</taxon>
        <taxon>Sordariomycetidae</taxon>
        <taxon>Sordariales</taxon>
        <taxon>Sordariaceae</taxon>
        <taxon>Neurospora</taxon>
    </lineage>
</organism>
<gene>
    <name evidence="2" type="ORF">QR685DRAFT_576471</name>
</gene>
<keyword evidence="3" id="KW-1185">Reference proteome</keyword>
<feature type="compositionally biased region" description="Basic and acidic residues" evidence="1">
    <location>
        <begin position="373"/>
        <end position="389"/>
    </location>
</feature>
<feature type="region of interest" description="Disordered" evidence="1">
    <location>
        <begin position="481"/>
        <end position="586"/>
    </location>
</feature>
<feature type="compositionally biased region" description="Low complexity" evidence="1">
    <location>
        <begin position="496"/>
        <end position="511"/>
    </location>
</feature>
<feature type="region of interest" description="Disordered" evidence="1">
    <location>
        <begin position="418"/>
        <end position="438"/>
    </location>
</feature>
<dbReference type="Proteomes" id="UP001451303">
    <property type="component" value="Unassembled WGS sequence"/>
</dbReference>
<proteinExistence type="predicted"/>
<dbReference type="EMBL" id="JAVLET010000019">
    <property type="protein sequence ID" value="KAL0465114.1"/>
    <property type="molecule type" value="Genomic_DNA"/>
</dbReference>
<feature type="compositionally biased region" description="Basic and acidic residues" evidence="1">
    <location>
        <begin position="669"/>
        <end position="721"/>
    </location>
</feature>
<comment type="caution">
    <text evidence="2">The sequence shown here is derived from an EMBL/GenBank/DDBJ whole genome shotgun (WGS) entry which is preliminary data.</text>
</comment>
<feature type="region of interest" description="Disordered" evidence="1">
    <location>
        <begin position="244"/>
        <end position="263"/>
    </location>
</feature>
<accession>A0ABR3CXE3</accession>
<feature type="compositionally biased region" description="Basic and acidic residues" evidence="1">
    <location>
        <begin position="324"/>
        <end position="350"/>
    </location>
</feature>
<feature type="region of interest" description="Disordered" evidence="1">
    <location>
        <begin position="1"/>
        <end position="144"/>
    </location>
</feature>
<name>A0ABR3CXE3_NEUIN</name>
<protein>
    <submittedName>
        <fullName evidence="2">Uncharacterized protein</fullName>
    </submittedName>
</protein>
<evidence type="ECO:0000313" key="2">
    <source>
        <dbReference type="EMBL" id="KAL0465114.1"/>
    </source>
</evidence>
<feature type="region of interest" description="Disordered" evidence="1">
    <location>
        <begin position="655"/>
        <end position="741"/>
    </location>
</feature>
<feature type="compositionally biased region" description="Pro residues" evidence="1">
    <location>
        <begin position="41"/>
        <end position="50"/>
    </location>
</feature>
<feature type="region of interest" description="Disordered" evidence="1">
    <location>
        <begin position="324"/>
        <end position="395"/>
    </location>
</feature>
<feature type="compositionally biased region" description="Polar residues" evidence="1">
    <location>
        <begin position="418"/>
        <end position="430"/>
    </location>
</feature>
<feature type="compositionally biased region" description="Basic and acidic residues" evidence="1">
    <location>
        <begin position="530"/>
        <end position="541"/>
    </location>
</feature>
<reference evidence="2 3" key="1">
    <citation type="submission" date="2023-09" db="EMBL/GenBank/DDBJ databases">
        <title>Multi-omics analysis of a traditional fermented food reveals byproduct-associated fungal strains for waste-to-food upcycling.</title>
        <authorList>
            <consortium name="Lawrence Berkeley National Laboratory"/>
            <person name="Rekdal V.M."/>
            <person name="Villalobos-Escobedo J.M."/>
            <person name="Rodriguez-Valeron N."/>
            <person name="Garcia M.O."/>
            <person name="Vasquez D.P."/>
            <person name="Damayanti I."/>
            <person name="Sorensen P.M."/>
            <person name="Baidoo E.E."/>
            <person name="De Carvalho A.C."/>
            <person name="Riley R."/>
            <person name="Lipzen A."/>
            <person name="He G."/>
            <person name="Yan M."/>
            <person name="Haridas S."/>
            <person name="Daum C."/>
            <person name="Yoshinaga Y."/>
            <person name="Ng V."/>
            <person name="Grigoriev I.V."/>
            <person name="Munk R."/>
            <person name="Nuraida L."/>
            <person name="Wijaya C.H."/>
            <person name="Morales P.-C."/>
            <person name="Keasling J.D."/>
        </authorList>
    </citation>
    <scope>NUCLEOTIDE SEQUENCE [LARGE SCALE GENOMIC DNA]</scope>
    <source>
        <strain evidence="2 3">FGSC 2613</strain>
    </source>
</reference>
<evidence type="ECO:0000256" key="1">
    <source>
        <dbReference type="SAM" id="MobiDB-lite"/>
    </source>
</evidence>
<sequence>MYRHRRKQLPPTPPPAHGDGRTRQGLQNPLSEGTYSHPRAAPLPPPPPPQAQVSDPVITPSFPLDGALPGLLPLGGTGHDTQPQPQPQPEPRRRPLRPAPWRTPTSPQRPPPAGRWLDGALVVSSTPGSQGPARRKTSRFRSGSLPGTYHFRELDEQISSRAEWPGTAYSRDDGGVQISSRKGGAGVVVPPVLIVPSGLGSGGMSPAVDGVQGHPHRRGPSAFGIPNIKPKILSKLPTGKLVAGNDHGTAEEKGDGVSTNTSRRVDDVEGQVLGLRVPLRKGSKNHGGVGRRQSPDSIYSQDMEGSKKRESIFAETYHRFMFGEHGNGEERSQGCVDSSEKKGDDRRWEPLRTTPGPPLGSHYRRQNPIVPSREPRDRLEGWGEGEHEPTSPTFIRTCTGTTPRIIRKPAILNLRPPSTQQVLRTPSPLSATLKRPGPHVPHGGRLGLTFEPTSANDVPACGASHAAPMFARELTASPEVMSSVAAEEDDRRGMVSRWSTDSSDISDSSNSSDEEMDREGLTVSGRRRLTREAGGEARQDIAQEIPSAQDNSSSSSGNNNDREHSPASQETRNEGIEQQKSEEPIFPLGNLTTQLANLQASLNHLVSQVTSVETAFGPVREAMVGLRQKATETLVDTRQFLEEAKGVERQLAEARRQVKGKATEVVGNSEDHQEQVREQEENGRHKEGNDDHKGHKMEQYMERESKKEGQQRLAEPREGPHAPKPRRGPPSRPAPGGAEWV</sequence>
<feature type="compositionally biased region" description="Low complexity" evidence="1">
    <location>
        <begin position="63"/>
        <end position="72"/>
    </location>
</feature>
<feature type="region of interest" description="Disordered" evidence="1">
    <location>
        <begin position="280"/>
        <end position="305"/>
    </location>
</feature>